<sequence>MNEGAKNTEKQKVMEIITVAEPMSESELESIRNFLFRIIRREFGFGYIPEYHRDIINLEEYYLKPPRNIFLFASQGGRVIGTLGLRAYDREFEGLNYDPETTASLWRVFVDEDHRRMGVASRLVEIAEKEAASLGYQRIYLHTHKYVGGALEFWLSRGYRVTVDTGNELGTVHMEKTLSCNSNAITRIPEKTSELSHSLPRTQKV</sequence>
<reference evidence="3 4" key="1">
    <citation type="submission" date="2018-07" db="EMBL/GenBank/DDBJ databases">
        <title>Genomic Encyclopedia of Type Strains, Phase IV (KMG-IV): sequencing the most valuable type-strain genomes for metagenomic binning, comparative biology and taxonomic classification.</title>
        <authorList>
            <person name="Goeker M."/>
        </authorList>
    </citation>
    <scope>NUCLEOTIDE SEQUENCE [LARGE SCALE GENOMIC DNA]</scope>
    <source>
        <strain evidence="3 4">DSM 7466</strain>
    </source>
</reference>
<evidence type="ECO:0000259" key="2">
    <source>
        <dbReference type="PROSITE" id="PS51186"/>
    </source>
</evidence>
<dbReference type="InterPro" id="IPR050769">
    <property type="entry name" value="NAT_camello-type"/>
</dbReference>
<dbReference type="InterPro" id="IPR016181">
    <property type="entry name" value="Acyl_CoA_acyltransferase"/>
</dbReference>
<keyword evidence="4" id="KW-1185">Reference proteome</keyword>
<dbReference type="PROSITE" id="PS51186">
    <property type="entry name" value="GNAT"/>
    <property type="match status" value="1"/>
</dbReference>
<dbReference type="SUPFAM" id="SSF55729">
    <property type="entry name" value="Acyl-CoA N-acyltransferases (Nat)"/>
    <property type="match status" value="1"/>
</dbReference>
<dbReference type="InterPro" id="IPR000182">
    <property type="entry name" value="GNAT_dom"/>
</dbReference>
<keyword evidence="1 3" id="KW-0808">Transferase</keyword>
<dbReference type="PANTHER" id="PTHR13947:SF37">
    <property type="entry name" value="LD18367P"/>
    <property type="match status" value="1"/>
</dbReference>
<dbReference type="AlphaFoldDB" id="A0A371NFD1"/>
<gene>
    <name evidence="3" type="ORF">C7452_0700</name>
</gene>
<proteinExistence type="predicted"/>
<dbReference type="EMBL" id="QREL01000001">
    <property type="protein sequence ID" value="REE28680.1"/>
    <property type="molecule type" value="Genomic_DNA"/>
</dbReference>
<dbReference type="Proteomes" id="UP000256864">
    <property type="component" value="Unassembled WGS sequence"/>
</dbReference>
<dbReference type="Pfam" id="PF00583">
    <property type="entry name" value="Acetyltransf_1"/>
    <property type="match status" value="1"/>
</dbReference>
<evidence type="ECO:0000313" key="4">
    <source>
        <dbReference type="Proteomes" id="UP000256864"/>
    </source>
</evidence>
<dbReference type="PANTHER" id="PTHR13947">
    <property type="entry name" value="GNAT FAMILY N-ACETYLTRANSFERASE"/>
    <property type="match status" value="1"/>
</dbReference>
<accession>A0A371NFD1</accession>
<dbReference type="GO" id="GO:0008080">
    <property type="term" value="F:N-acetyltransferase activity"/>
    <property type="evidence" value="ECO:0007669"/>
    <property type="project" value="InterPro"/>
</dbReference>
<organism evidence="3 4">
    <name type="scientific">Methanothermobacter defluvii</name>
    <dbReference type="NCBI Taxonomy" id="49339"/>
    <lineage>
        <taxon>Archaea</taxon>
        <taxon>Methanobacteriati</taxon>
        <taxon>Methanobacteriota</taxon>
        <taxon>Methanomada group</taxon>
        <taxon>Methanobacteria</taxon>
        <taxon>Methanobacteriales</taxon>
        <taxon>Methanobacteriaceae</taxon>
        <taxon>Methanothermobacter</taxon>
    </lineage>
</organism>
<dbReference type="Gene3D" id="3.40.630.30">
    <property type="match status" value="1"/>
</dbReference>
<dbReference type="CDD" id="cd04301">
    <property type="entry name" value="NAT_SF"/>
    <property type="match status" value="1"/>
</dbReference>
<evidence type="ECO:0000313" key="3">
    <source>
        <dbReference type="EMBL" id="REE28680.1"/>
    </source>
</evidence>
<protein>
    <submittedName>
        <fullName evidence="3">Acetyltransferase (GNAT) family protein</fullName>
    </submittedName>
</protein>
<name>A0A371NFD1_9EURY</name>
<comment type="caution">
    <text evidence="3">The sequence shown here is derived from an EMBL/GenBank/DDBJ whole genome shotgun (WGS) entry which is preliminary data.</text>
</comment>
<feature type="domain" description="N-acetyltransferase" evidence="2">
    <location>
        <begin position="14"/>
        <end position="179"/>
    </location>
</feature>
<evidence type="ECO:0000256" key="1">
    <source>
        <dbReference type="ARBA" id="ARBA00022679"/>
    </source>
</evidence>